<name>A0A9D6Z4M3_9BACT</name>
<dbReference type="PANTHER" id="PTHR43153">
    <property type="entry name" value="ELECTRON TRANSFER FLAVOPROTEIN ALPHA"/>
    <property type="match status" value="1"/>
</dbReference>
<evidence type="ECO:0000259" key="4">
    <source>
        <dbReference type="SMART" id="SM00893"/>
    </source>
</evidence>
<evidence type="ECO:0000256" key="2">
    <source>
        <dbReference type="ARBA" id="ARBA00022982"/>
    </source>
</evidence>
<keyword evidence="3" id="KW-0274">FAD</keyword>
<feature type="binding site" evidence="3">
    <location>
        <position position="291"/>
    </location>
    <ligand>
        <name>FAD</name>
        <dbReference type="ChEBI" id="CHEBI:57692"/>
    </ligand>
</feature>
<feature type="binding site" evidence="3">
    <location>
        <position position="213"/>
    </location>
    <ligand>
        <name>FAD</name>
        <dbReference type="ChEBI" id="CHEBI:57692"/>
    </ligand>
</feature>
<protein>
    <submittedName>
        <fullName evidence="5">Electron transfer flavoprotein subunit alpha/FixB family protein</fullName>
    </submittedName>
</protein>
<evidence type="ECO:0000256" key="1">
    <source>
        <dbReference type="ARBA" id="ARBA00005817"/>
    </source>
</evidence>
<dbReference type="Pfam" id="PF01012">
    <property type="entry name" value="ETF"/>
    <property type="match status" value="1"/>
</dbReference>
<dbReference type="SMART" id="SM00893">
    <property type="entry name" value="ETF"/>
    <property type="match status" value="1"/>
</dbReference>
<dbReference type="InterPro" id="IPR029035">
    <property type="entry name" value="DHS-like_NAD/FAD-binding_dom"/>
</dbReference>
<dbReference type="SUPFAM" id="SSF52467">
    <property type="entry name" value="DHS-like NAD/FAD-binding domain"/>
    <property type="match status" value="1"/>
</dbReference>
<dbReference type="InterPro" id="IPR014730">
    <property type="entry name" value="ETF_a/b_N"/>
</dbReference>
<organism evidence="5 6">
    <name type="scientific">Desulfomonile tiedjei</name>
    <dbReference type="NCBI Taxonomy" id="2358"/>
    <lineage>
        <taxon>Bacteria</taxon>
        <taxon>Pseudomonadati</taxon>
        <taxon>Thermodesulfobacteriota</taxon>
        <taxon>Desulfomonilia</taxon>
        <taxon>Desulfomonilales</taxon>
        <taxon>Desulfomonilaceae</taxon>
        <taxon>Desulfomonile</taxon>
    </lineage>
</organism>
<dbReference type="GO" id="GO:0009055">
    <property type="term" value="F:electron transfer activity"/>
    <property type="evidence" value="ECO:0007669"/>
    <property type="project" value="InterPro"/>
</dbReference>
<dbReference type="Gene3D" id="3.40.50.620">
    <property type="entry name" value="HUPs"/>
    <property type="match status" value="1"/>
</dbReference>
<feature type="binding site" evidence="3">
    <location>
        <begin position="253"/>
        <end position="257"/>
    </location>
    <ligand>
        <name>FAD</name>
        <dbReference type="ChEBI" id="CHEBI:57692"/>
    </ligand>
</feature>
<dbReference type="AlphaFoldDB" id="A0A9D6Z4M3"/>
<comment type="caution">
    <text evidence="5">The sequence shown here is derived from an EMBL/GenBank/DDBJ whole genome shotgun (WGS) entry which is preliminary data.</text>
</comment>
<feature type="binding site" evidence="3">
    <location>
        <begin position="239"/>
        <end position="240"/>
    </location>
    <ligand>
        <name>FAD</name>
        <dbReference type="ChEBI" id="CHEBI:57692"/>
    </ligand>
</feature>
<reference evidence="5" key="1">
    <citation type="submission" date="2020-07" db="EMBL/GenBank/DDBJ databases">
        <title>Huge and variable diversity of episymbiotic CPR bacteria and DPANN archaea in groundwater ecosystems.</title>
        <authorList>
            <person name="He C.Y."/>
            <person name="Keren R."/>
            <person name="Whittaker M."/>
            <person name="Farag I.F."/>
            <person name="Doudna J."/>
            <person name="Cate J.H.D."/>
            <person name="Banfield J.F."/>
        </authorList>
    </citation>
    <scope>NUCLEOTIDE SEQUENCE</scope>
    <source>
        <strain evidence="5">NC_groundwater_1664_Pr3_B-0.1um_52_9</strain>
    </source>
</reference>
<comment type="cofactor">
    <cofactor evidence="3">
        <name>FAD</name>
        <dbReference type="ChEBI" id="CHEBI:57692"/>
    </cofactor>
    <text evidence="3">Binds 1 FAD per dimer.</text>
</comment>
<dbReference type="GO" id="GO:0050660">
    <property type="term" value="F:flavin adenine dinucleotide binding"/>
    <property type="evidence" value="ECO:0007669"/>
    <property type="project" value="InterPro"/>
</dbReference>
<dbReference type="PANTHER" id="PTHR43153:SF1">
    <property type="entry name" value="ELECTRON TRANSFER FLAVOPROTEIN SUBUNIT ALPHA, MITOCHONDRIAL"/>
    <property type="match status" value="1"/>
</dbReference>
<evidence type="ECO:0000313" key="5">
    <source>
        <dbReference type="EMBL" id="MBI5250692.1"/>
    </source>
</evidence>
<gene>
    <name evidence="5" type="ORF">HY912_14475</name>
</gene>
<evidence type="ECO:0000256" key="3">
    <source>
        <dbReference type="PIRSR" id="PIRSR000089-1"/>
    </source>
</evidence>
<dbReference type="Gene3D" id="3.40.50.1220">
    <property type="entry name" value="TPP-binding domain"/>
    <property type="match status" value="1"/>
</dbReference>
<dbReference type="SUPFAM" id="SSF52402">
    <property type="entry name" value="Adenine nucleotide alpha hydrolases-like"/>
    <property type="match status" value="1"/>
</dbReference>
<dbReference type="Proteomes" id="UP000807825">
    <property type="component" value="Unassembled WGS sequence"/>
</dbReference>
<dbReference type="InterPro" id="IPR001308">
    <property type="entry name" value="ETF_a/FixB"/>
</dbReference>
<comment type="similarity">
    <text evidence="1">Belongs to the ETF alpha-subunit/FixB family.</text>
</comment>
<dbReference type="GO" id="GO:0033539">
    <property type="term" value="P:fatty acid beta-oxidation using acyl-CoA dehydrogenase"/>
    <property type="evidence" value="ECO:0007669"/>
    <property type="project" value="TreeGrafter"/>
</dbReference>
<accession>A0A9D6Z4M3</accession>
<feature type="domain" description="Electron transfer flavoprotein alpha/beta-subunit N-terminal" evidence="4">
    <location>
        <begin position="5"/>
        <end position="194"/>
    </location>
</feature>
<proteinExistence type="inferred from homology"/>
<keyword evidence="2" id="KW-0249">Electron transport</keyword>
<keyword evidence="3" id="KW-0285">Flavoprotein</keyword>
<dbReference type="Pfam" id="PF00766">
    <property type="entry name" value="ETF_alpha"/>
    <property type="match status" value="1"/>
</dbReference>
<dbReference type="EMBL" id="JACRDE010000377">
    <property type="protein sequence ID" value="MBI5250692.1"/>
    <property type="molecule type" value="Genomic_DNA"/>
</dbReference>
<dbReference type="InterPro" id="IPR014729">
    <property type="entry name" value="Rossmann-like_a/b/a_fold"/>
</dbReference>
<evidence type="ECO:0000313" key="6">
    <source>
        <dbReference type="Proteomes" id="UP000807825"/>
    </source>
</evidence>
<keyword evidence="2" id="KW-0813">Transport</keyword>
<sequence length="327" mass="34447">METTVAVVAEHRLGLVNPVTYEAIACALEILRIRPSRLVTITIGEDSEEAGRQIAAKTGSQVLALKVPGLEEFNGDAYRTILAGLLAELEPAWVCIPGTSQGLDFSPGLAVRLGQCCISNVERVVERDGEPAFARSLFNGKIVAELSSLIAKTLLMVQPGAFSAVFTGSHSPGVVETRTIEWKSTHIRSLGFRIAQSADSALAEASVIVSAGRGVGSKENLDLVRRVASLFSKSTIAGSRPLCDLGWLPYQLQVGQTGATVTPDLYLACGISGAQQHLAGMGGSKFIVAVNTDPNAAIFNVADVGVVDDLEGFLSDLLEESNACSHK</sequence>
<feature type="binding site" evidence="3">
    <location>
        <begin position="270"/>
        <end position="277"/>
    </location>
    <ligand>
        <name>FAD</name>
        <dbReference type="ChEBI" id="CHEBI:57692"/>
    </ligand>
</feature>
<dbReference type="PIRSF" id="PIRSF000089">
    <property type="entry name" value="Electra_flavoP_a"/>
    <property type="match status" value="1"/>
</dbReference>
<dbReference type="InterPro" id="IPR014731">
    <property type="entry name" value="ETF_asu_C"/>
</dbReference>